<dbReference type="AlphaFoldDB" id="A0A5K7WTG1"/>
<reference evidence="2 3" key="1">
    <citation type="submission" date="2019-09" db="EMBL/GenBank/DDBJ databases">
        <title>Complete genome sequence of Sporolactobacillus terrae 70-3.</title>
        <authorList>
            <person name="Tanaka N."/>
            <person name="Shiwa Y."/>
            <person name="Fujita N."/>
            <person name="Tanasupawat S."/>
        </authorList>
    </citation>
    <scope>NUCLEOTIDE SEQUENCE [LARGE SCALE GENOMIC DNA]</scope>
    <source>
        <strain evidence="2 3">70-3</strain>
    </source>
</reference>
<sequence>MIFRIIKSEKSDPFEKDKVVNNRDLYGPANFKSYRRKTFHGQISAGGSKKNSAANKPSD</sequence>
<dbReference type="Proteomes" id="UP000326951">
    <property type="component" value="Chromosome"/>
</dbReference>
<evidence type="ECO:0000313" key="2">
    <source>
        <dbReference type="EMBL" id="BBN97785.1"/>
    </source>
</evidence>
<feature type="compositionally biased region" description="Polar residues" evidence="1">
    <location>
        <begin position="49"/>
        <end position="59"/>
    </location>
</feature>
<gene>
    <name evidence="2" type="ORF">St703_04900</name>
</gene>
<protein>
    <submittedName>
        <fullName evidence="2">Uncharacterized protein</fullName>
    </submittedName>
</protein>
<organism evidence="2 3">
    <name type="scientific">Sporolactobacillus terrae</name>
    <dbReference type="NCBI Taxonomy" id="269673"/>
    <lineage>
        <taxon>Bacteria</taxon>
        <taxon>Bacillati</taxon>
        <taxon>Bacillota</taxon>
        <taxon>Bacilli</taxon>
        <taxon>Bacillales</taxon>
        <taxon>Sporolactobacillaceae</taxon>
        <taxon>Sporolactobacillus</taxon>
    </lineage>
</organism>
<proteinExistence type="predicted"/>
<evidence type="ECO:0000313" key="3">
    <source>
        <dbReference type="Proteomes" id="UP000326951"/>
    </source>
</evidence>
<name>A0A5K7WTG1_9BACL</name>
<dbReference type="EMBL" id="AP021853">
    <property type="protein sequence ID" value="BBN97785.1"/>
    <property type="molecule type" value="Genomic_DNA"/>
</dbReference>
<feature type="region of interest" description="Disordered" evidence="1">
    <location>
        <begin position="37"/>
        <end position="59"/>
    </location>
</feature>
<accession>A0A5K7WTG1</accession>
<evidence type="ECO:0000256" key="1">
    <source>
        <dbReference type="SAM" id="MobiDB-lite"/>
    </source>
</evidence>